<dbReference type="SUPFAM" id="SSF90002">
    <property type="entry name" value="Hypothetical protein YjiA, C-terminal domain"/>
    <property type="match status" value="1"/>
</dbReference>
<comment type="caution">
    <text evidence="2">The sequence shown here is derived from an EMBL/GenBank/DDBJ whole genome shotgun (WGS) entry which is preliminary data.</text>
</comment>
<dbReference type="SMART" id="SM00833">
    <property type="entry name" value="CobW_C"/>
    <property type="match status" value="1"/>
</dbReference>
<accession>A0ABU2NZ83</accession>
<dbReference type="EMBL" id="JAVREQ010000034">
    <property type="protein sequence ID" value="MDT0382291.1"/>
    <property type="molecule type" value="Genomic_DNA"/>
</dbReference>
<gene>
    <name evidence="2" type="ORF">RM572_26380</name>
</gene>
<evidence type="ECO:0000313" key="2">
    <source>
        <dbReference type="EMBL" id="MDT0382291.1"/>
    </source>
</evidence>
<keyword evidence="3" id="KW-1185">Reference proteome</keyword>
<reference evidence="3" key="1">
    <citation type="submission" date="2023-07" db="EMBL/GenBank/DDBJ databases">
        <title>30 novel species of actinomycetes from the DSMZ collection.</title>
        <authorList>
            <person name="Nouioui I."/>
        </authorList>
    </citation>
    <scope>NUCLEOTIDE SEQUENCE [LARGE SCALE GENOMIC DNA]</scope>
    <source>
        <strain evidence="3">DSM 42041</strain>
    </source>
</reference>
<feature type="domain" description="CobW C-terminal" evidence="1">
    <location>
        <begin position="240"/>
        <end position="356"/>
    </location>
</feature>
<dbReference type="InterPro" id="IPR011629">
    <property type="entry name" value="CobW-like_C"/>
</dbReference>
<proteinExistence type="predicted"/>
<name>A0ABU2NZ83_9ACTN</name>
<protein>
    <submittedName>
        <fullName evidence="2">GTP-binding protein</fullName>
    </submittedName>
</protein>
<evidence type="ECO:0000313" key="3">
    <source>
        <dbReference type="Proteomes" id="UP001183414"/>
    </source>
</evidence>
<dbReference type="PANTHER" id="PTHR43603">
    <property type="entry name" value="COBW DOMAIN-CONTAINING PROTEIN DDB_G0274527"/>
    <property type="match status" value="1"/>
</dbReference>
<organism evidence="2 3">
    <name type="scientific">Streptomyces hazeniae</name>
    <dbReference type="NCBI Taxonomy" id="3075538"/>
    <lineage>
        <taxon>Bacteria</taxon>
        <taxon>Bacillati</taxon>
        <taxon>Actinomycetota</taxon>
        <taxon>Actinomycetes</taxon>
        <taxon>Kitasatosporales</taxon>
        <taxon>Streptomycetaceae</taxon>
        <taxon>Streptomyces</taxon>
    </lineage>
</organism>
<dbReference type="Proteomes" id="UP001183414">
    <property type="component" value="Unassembled WGS sequence"/>
</dbReference>
<dbReference type="Pfam" id="PF07683">
    <property type="entry name" value="CobW_C"/>
    <property type="match status" value="1"/>
</dbReference>
<evidence type="ECO:0000259" key="1">
    <source>
        <dbReference type="SMART" id="SM00833"/>
    </source>
</evidence>
<sequence length="388" mass="41725">MTGNSPQIRGEVVDRLQQTAPGVVVLSVSLESTGSGHPVVQRLSTFTAPRTSAPGSRGATGDPTIVLRQDLLALRRDADARHVALTLPGDVDLRPFLAELWRPRLGCDSLGDHYDAAPVLVGIDPDAFLSDLGRPREVRRLWHGRDRGEAVTCAEAAARQVEAADCLILPSAPHGRGSDRSERVAALVGHLNPDAHLIGGVPHDALPATASAPRPPDMPIWDEPETVSVPRARRGSRDGVDGVLWRARRPLHPGRLSEALPTVMAGVLRSRGHLWLAGRPDSVITWRSAGSHLELREADDWLDSGDATAWRTASPSRRTLASWFWHDYYGERRNEVTFTGVGLDADRLRGALDAALLTDAELVGGRDAWAAIPDPLLSASGAGPQEQA</sequence>
<dbReference type="InterPro" id="IPR051927">
    <property type="entry name" value="Zn_Chap_cDPG_Synth"/>
</dbReference>
<dbReference type="PANTHER" id="PTHR43603:SF1">
    <property type="entry name" value="ZINC-REGULATED GTPASE METALLOPROTEIN ACTIVATOR 1"/>
    <property type="match status" value="1"/>
</dbReference>
<dbReference type="RefSeq" id="WP_311675890.1">
    <property type="nucleotide sequence ID" value="NZ_JAVREQ010000034.1"/>
</dbReference>